<organism evidence="1 2">
    <name type="scientific">Prevotella herbatica</name>
    <dbReference type="NCBI Taxonomy" id="2801997"/>
    <lineage>
        <taxon>Bacteria</taxon>
        <taxon>Pseudomonadati</taxon>
        <taxon>Bacteroidota</taxon>
        <taxon>Bacteroidia</taxon>
        <taxon>Bacteroidales</taxon>
        <taxon>Prevotellaceae</taxon>
        <taxon>Prevotella</taxon>
    </lineage>
</organism>
<dbReference type="EMBL" id="AP024484">
    <property type="protein sequence ID" value="BCS84495.1"/>
    <property type="molecule type" value="Genomic_DNA"/>
</dbReference>
<proteinExistence type="predicted"/>
<accession>A0ABN6EEY8</accession>
<dbReference type="Proteomes" id="UP001319045">
    <property type="component" value="Chromosome"/>
</dbReference>
<evidence type="ECO:0000313" key="2">
    <source>
        <dbReference type="Proteomes" id="UP001319045"/>
    </source>
</evidence>
<gene>
    <name evidence="1" type="ORF">prwr041_03880</name>
</gene>
<dbReference type="Gene3D" id="3.30.420.260">
    <property type="match status" value="1"/>
</dbReference>
<protein>
    <submittedName>
        <fullName evidence="1">DUF3822 family protein</fullName>
    </submittedName>
</protein>
<keyword evidence="2" id="KW-1185">Reference proteome</keyword>
<dbReference type="RefSeq" id="WP_207154664.1">
    <property type="nucleotide sequence ID" value="NZ_AP024484.1"/>
</dbReference>
<dbReference type="Pfam" id="PF12864">
    <property type="entry name" value="DUF3822"/>
    <property type="match status" value="1"/>
</dbReference>
<evidence type="ECO:0000313" key="1">
    <source>
        <dbReference type="EMBL" id="BCS84495.1"/>
    </source>
</evidence>
<dbReference type="CDD" id="cd24013">
    <property type="entry name" value="ASKHA_ATPase_BT3980-like"/>
    <property type="match status" value="1"/>
</dbReference>
<reference evidence="1 2" key="1">
    <citation type="journal article" date="2022" name="Int. J. Syst. Evol. Microbiol.">
        <title>Prevotella herbatica sp. nov., a plant polysaccharide-decomposing anaerobic bacterium isolated from a methanogenic reactor.</title>
        <authorList>
            <person name="Uek A."/>
            <person name="Tonouchi A."/>
            <person name="Kaku N."/>
            <person name="Ueki K."/>
        </authorList>
    </citation>
    <scope>NUCLEOTIDE SEQUENCE [LARGE SCALE GENOMIC DNA]</scope>
    <source>
        <strain evidence="1 2">WR041</strain>
    </source>
</reference>
<dbReference type="InterPro" id="IPR024213">
    <property type="entry name" value="DUF3822"/>
</dbReference>
<name>A0ABN6EEY8_9BACT</name>
<sequence>MTDETGNKPLTLPRVTLRIARNSMSFAIVDSTAINGLAYDPYVVRSGMSMAANLREAFTNSPILSQGFQRAQVLIDTPVMLIPLEEFDDEDSELLFRHTFTGHESDEILNTVLPMQNAVAVYPINKDIKLVLTDHFSDIKILPLMQPVWNYMHKRSYTGVRKKLYAYFRGKQLDLFSFTQNRFTFCNSYDVMSHKDASYFILYVWKQLGLDNREDELYFSGTIPEREDLTTELKQYVQKIYAVNPTAEFNRAPITQIKGLPFDLMTLFLKGR</sequence>
<dbReference type="Gene3D" id="3.30.420.250">
    <property type="match status" value="1"/>
</dbReference>